<accession>A0A4V4HRR3</accession>
<keyword evidence="1" id="KW-1133">Transmembrane helix</keyword>
<dbReference type="RefSeq" id="WP_136536170.1">
    <property type="nucleotide sequence ID" value="NZ_STGY01000067.1"/>
</dbReference>
<feature type="transmembrane region" description="Helical" evidence="1">
    <location>
        <begin position="134"/>
        <end position="155"/>
    </location>
</feature>
<name>A0A4V4HRR3_9ACTN</name>
<proteinExistence type="predicted"/>
<feature type="transmembrane region" description="Helical" evidence="1">
    <location>
        <begin position="76"/>
        <end position="100"/>
    </location>
</feature>
<evidence type="ECO:0000256" key="1">
    <source>
        <dbReference type="SAM" id="Phobius"/>
    </source>
</evidence>
<reference evidence="2 3" key="2">
    <citation type="submission" date="2019-05" db="EMBL/GenBank/DDBJ databases">
        <title>Glycomyces buryatensis sp. nov.</title>
        <authorList>
            <person name="Nikitina E."/>
        </authorList>
    </citation>
    <scope>NUCLEOTIDE SEQUENCE [LARGE SCALE GENOMIC DNA]</scope>
    <source>
        <strain evidence="2 3">18</strain>
    </source>
</reference>
<evidence type="ECO:0000313" key="2">
    <source>
        <dbReference type="EMBL" id="THV38586.1"/>
    </source>
</evidence>
<feature type="transmembrane region" description="Helical" evidence="1">
    <location>
        <begin position="215"/>
        <end position="234"/>
    </location>
</feature>
<feature type="transmembrane region" description="Helical" evidence="1">
    <location>
        <begin position="12"/>
        <end position="36"/>
    </location>
</feature>
<dbReference type="AlphaFoldDB" id="A0A4V4HRR3"/>
<reference evidence="3" key="1">
    <citation type="submission" date="2019-04" db="EMBL/GenBank/DDBJ databases">
        <title>Nocardioides xinjiangensis sp. nov.</title>
        <authorList>
            <person name="Liu S."/>
        </authorList>
    </citation>
    <scope>NUCLEOTIDE SEQUENCE [LARGE SCALE GENOMIC DNA]</scope>
    <source>
        <strain evidence="3">18</strain>
    </source>
</reference>
<sequence>MELFDQLDPNHLLKQLLGAMGVGSAIIFLVFLYIFAKSWLDTVKTLTEAGKTTRRALRTAIARVRSFTPKQRWSKLTVSGFAVGAQVFVVLLCFLIGQFLSLTGDVDGHWADLDTKTDADPAHYEANLWRLVPLLIQFNWLTAGYLALVLAAYFVSYRWTPQRWWTGLLNVSLASAPSAMVVLPVILCLPCIIPMGLINLVGKLNGGNAGTDPTLVLILLGIALSHMFLCWLTLRLSPIVLNCWTAPRPQTPYESYYGRFS</sequence>
<evidence type="ECO:0000313" key="3">
    <source>
        <dbReference type="Proteomes" id="UP000308760"/>
    </source>
</evidence>
<comment type="caution">
    <text evidence="2">The sequence shown here is derived from an EMBL/GenBank/DDBJ whole genome shotgun (WGS) entry which is preliminary data.</text>
</comment>
<keyword evidence="1" id="KW-0472">Membrane</keyword>
<feature type="transmembrane region" description="Helical" evidence="1">
    <location>
        <begin position="167"/>
        <end position="195"/>
    </location>
</feature>
<protein>
    <submittedName>
        <fullName evidence="2">Uncharacterized protein</fullName>
    </submittedName>
</protein>
<keyword evidence="3" id="KW-1185">Reference proteome</keyword>
<dbReference type="Proteomes" id="UP000308760">
    <property type="component" value="Unassembled WGS sequence"/>
</dbReference>
<gene>
    <name evidence="2" type="ORF">FAB82_19315</name>
</gene>
<organism evidence="2 3">
    <name type="scientific">Glycomyces buryatensis</name>
    <dbReference type="NCBI Taxonomy" id="2570927"/>
    <lineage>
        <taxon>Bacteria</taxon>
        <taxon>Bacillati</taxon>
        <taxon>Actinomycetota</taxon>
        <taxon>Actinomycetes</taxon>
        <taxon>Glycomycetales</taxon>
        <taxon>Glycomycetaceae</taxon>
        <taxon>Glycomyces</taxon>
    </lineage>
</organism>
<keyword evidence="1" id="KW-0812">Transmembrane</keyword>
<dbReference type="EMBL" id="STGY01000067">
    <property type="protein sequence ID" value="THV38586.1"/>
    <property type="molecule type" value="Genomic_DNA"/>
</dbReference>